<dbReference type="PANTHER" id="PTHR30290:SF65">
    <property type="entry name" value="MONOACYL PHOSPHATIDYLINOSITOL TETRAMANNOSIDE-BINDING PROTEIN LPQW-RELATED"/>
    <property type="match status" value="1"/>
</dbReference>
<protein>
    <submittedName>
        <fullName evidence="3">DNA-binding protein</fullName>
    </submittedName>
</protein>
<dbReference type="InterPro" id="IPR039424">
    <property type="entry name" value="SBP_5"/>
</dbReference>
<dbReference type="Pfam" id="PF00496">
    <property type="entry name" value="SBP_bac_5"/>
    <property type="match status" value="1"/>
</dbReference>
<evidence type="ECO:0000313" key="4">
    <source>
        <dbReference type="Proteomes" id="UP000596145"/>
    </source>
</evidence>
<dbReference type="RefSeq" id="WP_084036303.1">
    <property type="nucleotide sequence ID" value="NZ_CP066007.1"/>
</dbReference>
<dbReference type="PANTHER" id="PTHR30290">
    <property type="entry name" value="PERIPLASMIC BINDING COMPONENT OF ABC TRANSPORTER"/>
    <property type="match status" value="1"/>
</dbReference>
<evidence type="ECO:0000313" key="3">
    <source>
        <dbReference type="EMBL" id="QQB45638.1"/>
    </source>
</evidence>
<dbReference type="AlphaFoldDB" id="A0A7T4EE00"/>
<feature type="signal peptide" evidence="1">
    <location>
        <begin position="1"/>
        <end position="27"/>
    </location>
</feature>
<accession>A0A7T4EE00</accession>
<dbReference type="Gene3D" id="3.10.105.10">
    <property type="entry name" value="Dipeptide-binding Protein, Domain 3"/>
    <property type="match status" value="1"/>
</dbReference>
<dbReference type="EMBL" id="CP066007">
    <property type="protein sequence ID" value="QQB45638.1"/>
    <property type="molecule type" value="Genomic_DNA"/>
</dbReference>
<keyword evidence="1" id="KW-0732">Signal</keyword>
<evidence type="ECO:0000256" key="1">
    <source>
        <dbReference type="SAM" id="SignalP"/>
    </source>
</evidence>
<evidence type="ECO:0000259" key="2">
    <source>
        <dbReference type="Pfam" id="PF00496"/>
    </source>
</evidence>
<keyword evidence="3" id="KW-0238">DNA-binding</keyword>
<proteinExistence type="predicted"/>
<dbReference type="SUPFAM" id="SSF53850">
    <property type="entry name" value="Periplasmic binding protein-like II"/>
    <property type="match status" value="1"/>
</dbReference>
<name>A0A7T4EE00_9CORY</name>
<feature type="chain" id="PRO_5034071548" evidence="1">
    <location>
        <begin position="28"/>
        <end position="560"/>
    </location>
</feature>
<dbReference type="GeneID" id="92760179"/>
<dbReference type="OrthoDB" id="7888869at2"/>
<dbReference type="PROSITE" id="PS51257">
    <property type="entry name" value="PROKAR_LIPOPROTEIN"/>
    <property type="match status" value="1"/>
</dbReference>
<gene>
    <name evidence="3" type="ORF">I6I10_09015</name>
</gene>
<dbReference type="InterPro" id="IPR000914">
    <property type="entry name" value="SBP_5_dom"/>
</dbReference>
<dbReference type="GO" id="GO:0015833">
    <property type="term" value="P:peptide transport"/>
    <property type="evidence" value="ECO:0007669"/>
    <property type="project" value="TreeGrafter"/>
</dbReference>
<dbReference type="GO" id="GO:1904680">
    <property type="term" value="F:peptide transmembrane transporter activity"/>
    <property type="evidence" value="ECO:0007669"/>
    <property type="project" value="TreeGrafter"/>
</dbReference>
<sequence>MTVRRAIRALVAAVCSVGLLASCSSGGKDGNDEKIFSYFVPGDVVTTNSASYIGFLTDSALVSPRLFPGVFVHGPAGQMIPNRDVATAQLLPGAKRQVVYTISDTATFSDGVPLTCDDFALAVQAGKFPEVFDSHLPLMEQIEGVKCQPGAKEFTVVFHEGQGQRWRNLFRSGTVMPAHVLATKFGLTEADFLARVQSGDVAQMQEIGDAWAQDFRVDNFDPAVQVSFGPYRIERVTEGGGLVLVANEHYNGDAPAISPLVIRPHGGSTGEFHESGGVIGIADVPRVADASWTDKKSGYAVEPTSGKLIDQLVLSKTGIFTAPEDRQAFAACINQEAVAQQSTSVSGVPVTPLGTRLSSAETPTAIATQDIGAAHMAVDLPLAERLRGKTIRVAYVGPNERYATMVEAIRQSCEPAGITVVDVSADFDPQAATIEPPTVGDAAAAYPTDAGIVPEQPVEPPLTTYAAGNYATASGAVVPPMADALLIAVEPAFEYGHVAASTEDQEEVRKAEEMLWQEVPTIPLSSQPRVFIMDTTVDNVVIGTTRSGIGWNMDRWAKRS</sequence>
<feature type="domain" description="Solute-binding protein family 5" evidence="2">
    <location>
        <begin position="96"/>
        <end position="420"/>
    </location>
</feature>
<organism evidence="3 4">
    <name type="scientific">Corynebacterium glucuronolyticum</name>
    <dbReference type="NCBI Taxonomy" id="39791"/>
    <lineage>
        <taxon>Bacteria</taxon>
        <taxon>Bacillati</taxon>
        <taxon>Actinomycetota</taxon>
        <taxon>Actinomycetes</taxon>
        <taxon>Mycobacteriales</taxon>
        <taxon>Corynebacteriaceae</taxon>
        <taxon>Corynebacterium</taxon>
    </lineage>
</organism>
<dbReference type="GO" id="GO:0003677">
    <property type="term" value="F:DNA binding"/>
    <property type="evidence" value="ECO:0007669"/>
    <property type="project" value="UniProtKB-KW"/>
</dbReference>
<dbReference type="Proteomes" id="UP000596145">
    <property type="component" value="Chromosome"/>
</dbReference>
<reference evidence="3 4" key="1">
    <citation type="submission" date="2020-12" db="EMBL/GenBank/DDBJ databases">
        <title>FDA dAtabase for Regulatory Grade micrObial Sequences (FDA-ARGOS): Supporting development and validation of Infectious Disease Dx tests.</title>
        <authorList>
            <person name="Sproer C."/>
            <person name="Gronow S."/>
            <person name="Severitt S."/>
            <person name="Schroder I."/>
            <person name="Tallon L."/>
            <person name="Sadzewicz L."/>
            <person name="Zhao X."/>
            <person name="Boylan J."/>
            <person name="Ott S."/>
            <person name="Bowen H."/>
            <person name="Vavikolanu K."/>
            <person name="Mehta A."/>
            <person name="Aluvathingal J."/>
            <person name="Nadendla S."/>
            <person name="Lowell S."/>
            <person name="Myers T."/>
            <person name="Yan Y."/>
            <person name="Sichtig H."/>
        </authorList>
    </citation>
    <scope>NUCLEOTIDE SEQUENCE [LARGE SCALE GENOMIC DNA]</scope>
    <source>
        <strain evidence="3 4">FDAARGOS_1053</strain>
    </source>
</reference>
<dbReference type="Gene3D" id="3.40.190.10">
    <property type="entry name" value="Periplasmic binding protein-like II"/>
    <property type="match status" value="1"/>
</dbReference>